<evidence type="ECO:0000259" key="10">
    <source>
        <dbReference type="Pfam" id="PF16916"/>
    </source>
</evidence>
<dbReference type="Gene3D" id="1.20.1510.10">
    <property type="entry name" value="Cation efflux protein transmembrane domain"/>
    <property type="match status" value="1"/>
</dbReference>
<accession>A0A2Z6E0F6</accession>
<keyword evidence="12" id="KW-1185">Reference proteome</keyword>
<feature type="domain" description="Cation efflux protein transmembrane" evidence="9">
    <location>
        <begin position="48"/>
        <end position="241"/>
    </location>
</feature>
<dbReference type="Gene3D" id="3.30.70.1350">
    <property type="entry name" value="Cation efflux protein, cytoplasmic domain"/>
    <property type="match status" value="1"/>
</dbReference>
<keyword evidence="5 8" id="KW-1133">Transmembrane helix</keyword>
<dbReference type="InterPro" id="IPR002524">
    <property type="entry name" value="Cation_efflux"/>
</dbReference>
<feature type="domain" description="Cation efflux protein cytoplasmic" evidence="10">
    <location>
        <begin position="246"/>
        <end position="326"/>
    </location>
</feature>
<protein>
    <submittedName>
        <fullName evidence="11">Cation transporter</fullName>
    </submittedName>
</protein>
<sequence>MPHPIIPPNPAPEKETAPREKRSPPEKRTTPSATQTHLRNQQVARASITAMATNAALALIQIVVGLLANAFSLVADAFHTLADLTTDALIAWASRRAGAPPDADHPYGHGRLETLASLTLGIVLVAVGGGFVWAAANRLQATEPLPPVTYPALVVALLVLASKEGLYHWLKHRGKKLNAPVLVAAAWHARSDAASSFVVAVGIGASLLGAPALEPIAAAIVGFLIASMGVRFAYRALAELVDTALEPEQVSAIAETIRATPGVIDVHELRTRRMGHQALVDAHVQVAPRLTVSEGHRVAEKVISRLKTRFHEEHELTVGDVTIHIDHEPDQAPDAPAHAPVPERAELLAAVRHALGFPAFATEWLQIHYLNGRCELDLLLPAPVPQALRPFVDHPERRAEATAILRQQMPCIKSVHWYLALEP</sequence>
<dbReference type="PANTHER" id="PTHR43840:SF15">
    <property type="entry name" value="MITOCHONDRIAL METAL TRANSPORTER 1-RELATED"/>
    <property type="match status" value="1"/>
</dbReference>
<evidence type="ECO:0000256" key="5">
    <source>
        <dbReference type="ARBA" id="ARBA00022989"/>
    </source>
</evidence>
<keyword evidence="3" id="KW-0813">Transport</keyword>
<comment type="similarity">
    <text evidence="2">Belongs to the cation diffusion facilitator (CDF) transporter (TC 2.A.4) family.</text>
</comment>
<dbReference type="InterPro" id="IPR027470">
    <property type="entry name" value="Cation_efflux_CTD"/>
</dbReference>
<reference evidence="11 12" key="1">
    <citation type="submission" date="2018-04" db="EMBL/GenBank/DDBJ databases">
        <title>Complete genome sequence of Hydrogenophilus thermoluteolus TH-1.</title>
        <authorList>
            <person name="Arai H."/>
        </authorList>
    </citation>
    <scope>NUCLEOTIDE SEQUENCE [LARGE SCALE GENOMIC DNA]</scope>
    <source>
        <strain evidence="11 12">TH-1</strain>
    </source>
</reference>
<evidence type="ECO:0000256" key="4">
    <source>
        <dbReference type="ARBA" id="ARBA00022692"/>
    </source>
</evidence>
<dbReference type="PANTHER" id="PTHR43840">
    <property type="entry name" value="MITOCHONDRIAL METAL TRANSPORTER 1-RELATED"/>
    <property type="match status" value="1"/>
</dbReference>
<evidence type="ECO:0000259" key="9">
    <source>
        <dbReference type="Pfam" id="PF01545"/>
    </source>
</evidence>
<dbReference type="InterPro" id="IPR058533">
    <property type="entry name" value="Cation_efflux_TM"/>
</dbReference>
<gene>
    <name evidence="11" type="ORF">HPTL_1979</name>
</gene>
<dbReference type="GO" id="GO:0016020">
    <property type="term" value="C:membrane"/>
    <property type="evidence" value="ECO:0007669"/>
    <property type="project" value="UniProtKB-SubCell"/>
</dbReference>
<proteinExistence type="inferred from homology"/>
<evidence type="ECO:0000256" key="6">
    <source>
        <dbReference type="ARBA" id="ARBA00023136"/>
    </source>
</evidence>
<evidence type="ECO:0000256" key="7">
    <source>
        <dbReference type="SAM" id="MobiDB-lite"/>
    </source>
</evidence>
<feature type="compositionally biased region" description="Pro residues" evidence="7">
    <location>
        <begin position="1"/>
        <end position="11"/>
    </location>
</feature>
<feature type="transmembrane region" description="Helical" evidence="8">
    <location>
        <begin position="115"/>
        <end position="136"/>
    </location>
</feature>
<name>A0A2Z6E0F6_HYDTE</name>
<dbReference type="EMBL" id="AP018558">
    <property type="protein sequence ID" value="BBD78233.1"/>
    <property type="molecule type" value="Genomic_DNA"/>
</dbReference>
<evidence type="ECO:0000313" key="12">
    <source>
        <dbReference type="Proteomes" id="UP000262004"/>
    </source>
</evidence>
<dbReference type="Proteomes" id="UP000262004">
    <property type="component" value="Chromosome"/>
</dbReference>
<keyword evidence="4 8" id="KW-0812">Transmembrane</keyword>
<dbReference type="InterPro" id="IPR050291">
    <property type="entry name" value="CDF_Transporter"/>
</dbReference>
<feature type="region of interest" description="Disordered" evidence="7">
    <location>
        <begin position="1"/>
        <end position="39"/>
    </location>
</feature>
<evidence type="ECO:0000256" key="1">
    <source>
        <dbReference type="ARBA" id="ARBA00004141"/>
    </source>
</evidence>
<evidence type="ECO:0000256" key="3">
    <source>
        <dbReference type="ARBA" id="ARBA00022448"/>
    </source>
</evidence>
<keyword evidence="6 8" id="KW-0472">Membrane</keyword>
<feature type="compositionally biased region" description="Polar residues" evidence="7">
    <location>
        <begin position="30"/>
        <end position="39"/>
    </location>
</feature>
<dbReference type="AlphaFoldDB" id="A0A2Z6E0F6"/>
<evidence type="ECO:0000256" key="8">
    <source>
        <dbReference type="SAM" id="Phobius"/>
    </source>
</evidence>
<comment type="subcellular location">
    <subcellularLocation>
        <location evidence="1">Membrane</location>
        <topology evidence="1">Multi-pass membrane protein</topology>
    </subcellularLocation>
</comment>
<dbReference type="NCBIfam" id="TIGR01297">
    <property type="entry name" value="CDF"/>
    <property type="match status" value="1"/>
</dbReference>
<feature type="transmembrane region" description="Helical" evidence="8">
    <location>
        <begin position="148"/>
        <end position="170"/>
    </location>
</feature>
<dbReference type="GO" id="GO:0008324">
    <property type="term" value="F:monoatomic cation transmembrane transporter activity"/>
    <property type="evidence" value="ECO:0007669"/>
    <property type="project" value="InterPro"/>
</dbReference>
<dbReference type="SUPFAM" id="SSF160240">
    <property type="entry name" value="Cation efflux protein cytoplasmic domain-like"/>
    <property type="match status" value="1"/>
</dbReference>
<dbReference type="SUPFAM" id="SSF161111">
    <property type="entry name" value="Cation efflux protein transmembrane domain-like"/>
    <property type="match status" value="1"/>
</dbReference>
<dbReference type="Pfam" id="PF01545">
    <property type="entry name" value="Cation_efflux"/>
    <property type="match status" value="1"/>
</dbReference>
<feature type="compositionally biased region" description="Basic and acidic residues" evidence="7">
    <location>
        <begin position="12"/>
        <end position="29"/>
    </location>
</feature>
<dbReference type="InterPro" id="IPR027469">
    <property type="entry name" value="Cation_efflux_TMD_sf"/>
</dbReference>
<dbReference type="Pfam" id="PF16916">
    <property type="entry name" value="ZT_dimer"/>
    <property type="match status" value="1"/>
</dbReference>
<dbReference type="KEGG" id="htl:HPTL_1979"/>
<organism evidence="11 12">
    <name type="scientific">Hydrogenophilus thermoluteolus</name>
    <name type="common">Pseudomonas hydrogenothermophila</name>
    <dbReference type="NCBI Taxonomy" id="297"/>
    <lineage>
        <taxon>Bacteria</taxon>
        <taxon>Pseudomonadati</taxon>
        <taxon>Pseudomonadota</taxon>
        <taxon>Hydrogenophilia</taxon>
        <taxon>Hydrogenophilales</taxon>
        <taxon>Hydrogenophilaceae</taxon>
        <taxon>Hydrogenophilus</taxon>
    </lineage>
</organism>
<evidence type="ECO:0000313" key="11">
    <source>
        <dbReference type="EMBL" id="BBD78233.1"/>
    </source>
</evidence>
<dbReference type="InterPro" id="IPR036837">
    <property type="entry name" value="Cation_efflux_CTD_sf"/>
</dbReference>
<evidence type="ECO:0000256" key="2">
    <source>
        <dbReference type="ARBA" id="ARBA00008114"/>
    </source>
</evidence>
<dbReference type="FunFam" id="1.20.1510.10:FF:000006">
    <property type="entry name" value="Divalent cation efflux transporter"/>
    <property type="match status" value="1"/>
</dbReference>
<feature type="transmembrane region" description="Helical" evidence="8">
    <location>
        <begin position="48"/>
        <end position="71"/>
    </location>
</feature>